<accession>A0A0N7LXW8</accession>
<keyword evidence="1" id="KW-0732">Signal</keyword>
<protein>
    <submittedName>
        <fullName evidence="4">YHS domain protein</fullName>
    </submittedName>
</protein>
<dbReference type="Proteomes" id="UP000051086">
    <property type="component" value="Unassembled WGS sequence"/>
</dbReference>
<organism evidence="4 6">
    <name type="scientific">Thalassovita autumnalis</name>
    <dbReference type="NCBI Taxonomy" id="2072972"/>
    <lineage>
        <taxon>Bacteria</taxon>
        <taxon>Pseudomonadati</taxon>
        <taxon>Pseudomonadota</taxon>
        <taxon>Alphaproteobacteria</taxon>
        <taxon>Rhodobacterales</taxon>
        <taxon>Roseobacteraceae</taxon>
        <taxon>Thalassovita</taxon>
    </lineage>
</organism>
<dbReference type="InterPro" id="IPR007029">
    <property type="entry name" value="YHS_dom"/>
</dbReference>
<dbReference type="EMBL" id="CYSC01000035">
    <property type="protein sequence ID" value="CUH73076.1"/>
    <property type="molecule type" value="Genomic_DNA"/>
</dbReference>
<evidence type="ECO:0000313" key="6">
    <source>
        <dbReference type="Proteomes" id="UP000051887"/>
    </source>
</evidence>
<dbReference type="Pfam" id="PF04945">
    <property type="entry name" value="YHS"/>
    <property type="match status" value="1"/>
</dbReference>
<dbReference type="RefSeq" id="WP_058244234.1">
    <property type="nucleotide sequence ID" value="NZ_CYSB01000040.1"/>
</dbReference>
<evidence type="ECO:0000256" key="1">
    <source>
        <dbReference type="SAM" id="SignalP"/>
    </source>
</evidence>
<sequence>MPSQLTRRHILLTLPAAAAALSLPSLASAATPKIYTEDGIAVDGSDVVAYFTDKKPVMGRADITHDWMGATWRFASEENRAAFAADPEAYAPQFGGYCAYAVANGATAPTVPEAWRIVDGKLYLNFSKGVQKRWLEDVPGNIAKANANWPAVLDR</sequence>
<dbReference type="NCBIfam" id="NF041384">
    <property type="entry name" value="YHS_seleno_dom"/>
    <property type="match status" value="1"/>
</dbReference>
<name>A0A0N7LXW8_9RHOB</name>
<evidence type="ECO:0000313" key="5">
    <source>
        <dbReference type="Proteomes" id="UP000051086"/>
    </source>
</evidence>
<dbReference type="EMBL" id="CYSB01000040">
    <property type="protein sequence ID" value="CUH69673.1"/>
    <property type="molecule type" value="Genomic_DNA"/>
</dbReference>
<feature type="chain" id="PRO_5009790953" evidence="1">
    <location>
        <begin position="30"/>
        <end position="155"/>
    </location>
</feature>
<evidence type="ECO:0000313" key="4">
    <source>
        <dbReference type="EMBL" id="CUH73076.1"/>
    </source>
</evidence>
<feature type="signal peptide" evidence="1">
    <location>
        <begin position="1"/>
        <end position="29"/>
    </location>
</feature>
<dbReference type="InterPro" id="IPR006311">
    <property type="entry name" value="TAT_signal"/>
</dbReference>
<feature type="domain" description="YHS" evidence="2">
    <location>
        <begin position="48"/>
        <end position="93"/>
    </location>
</feature>
<evidence type="ECO:0000313" key="3">
    <source>
        <dbReference type="EMBL" id="CUH69673.1"/>
    </source>
</evidence>
<keyword evidence="5" id="KW-1185">Reference proteome</keyword>
<evidence type="ECO:0000259" key="2">
    <source>
        <dbReference type="Pfam" id="PF04945"/>
    </source>
</evidence>
<dbReference type="OrthoDB" id="344729at2"/>
<dbReference type="Proteomes" id="UP000051887">
    <property type="component" value="Unassembled WGS sequence"/>
</dbReference>
<proteinExistence type="predicted"/>
<reference evidence="3 5" key="2">
    <citation type="submission" date="2015-09" db="EMBL/GenBank/DDBJ databases">
        <authorList>
            <person name="Rodrigo-Torres L."/>
            <person name="Arahal D.R."/>
        </authorList>
    </citation>
    <scope>NUCLEOTIDE SEQUENCE [LARGE SCALE GENOMIC DNA]</scope>
    <source>
        <strain evidence="3 5">CECT 5118</strain>
    </source>
</reference>
<reference evidence="4 6" key="1">
    <citation type="submission" date="2015-09" db="EMBL/GenBank/DDBJ databases">
        <authorList>
            <consortium name="Swine Surveillance"/>
        </authorList>
    </citation>
    <scope>NUCLEOTIDE SEQUENCE [LARGE SCALE GENOMIC DNA]</scope>
    <source>
        <strain evidence="4 6">5120</strain>
    </source>
</reference>
<dbReference type="AlphaFoldDB" id="A0A0N7LXW8"/>
<dbReference type="PROSITE" id="PS51318">
    <property type="entry name" value="TAT"/>
    <property type="match status" value="1"/>
</dbReference>
<gene>
    <name evidence="3" type="ORF">TL5118_03643</name>
    <name evidence="4" type="ORF">TL5120_02883</name>
</gene>